<proteinExistence type="inferred from homology"/>
<keyword evidence="2" id="KW-0808">Transferase</keyword>
<dbReference type="GO" id="GO:0046872">
    <property type="term" value="F:metal ion binding"/>
    <property type="evidence" value="ECO:0007669"/>
    <property type="project" value="UniProtKB-KW"/>
</dbReference>
<protein>
    <recommendedName>
        <fullName evidence="1">RNA-directed DNA polymerase</fullName>
        <ecNumber evidence="1">2.7.7.49</ecNumber>
    </recommendedName>
</protein>
<evidence type="ECO:0000313" key="11">
    <source>
        <dbReference type="EMBL" id="GAL84345.1"/>
    </source>
</evidence>
<keyword evidence="6 11" id="KW-0695">RNA-directed DNA polymerase</keyword>
<dbReference type="GO" id="GO:0003964">
    <property type="term" value="F:RNA-directed DNA polymerase activity"/>
    <property type="evidence" value="ECO:0007669"/>
    <property type="project" value="UniProtKB-KW"/>
</dbReference>
<dbReference type="STRING" id="153721.MYP_1573"/>
<evidence type="ECO:0000256" key="1">
    <source>
        <dbReference type="ARBA" id="ARBA00012493"/>
    </source>
</evidence>
<reference evidence="11 12" key="1">
    <citation type="submission" date="2014-09" db="EMBL/GenBank/DDBJ databases">
        <title>Sporocytophaga myxococcoides PG-01 genome sequencing.</title>
        <authorList>
            <person name="Liu L."/>
            <person name="Gao P.J."/>
            <person name="Chen G.J."/>
            <person name="Wang L.S."/>
        </authorList>
    </citation>
    <scope>NUCLEOTIDE SEQUENCE [LARGE SCALE GENOMIC DNA]</scope>
    <source>
        <strain evidence="11 12">PG-01</strain>
    </source>
</reference>
<evidence type="ECO:0000256" key="3">
    <source>
        <dbReference type="ARBA" id="ARBA00022695"/>
    </source>
</evidence>
<evidence type="ECO:0000256" key="9">
    <source>
        <dbReference type="SAM" id="Coils"/>
    </source>
</evidence>
<gene>
    <name evidence="11" type="ORF">MYP_1573</name>
</gene>
<accession>A0A098LBQ2</accession>
<keyword evidence="5" id="KW-0460">Magnesium</keyword>
<dbReference type="OrthoDB" id="9780724at2"/>
<dbReference type="PANTHER" id="PTHR34047">
    <property type="entry name" value="NUCLEAR INTRON MATURASE 1, MITOCHONDRIAL-RELATED"/>
    <property type="match status" value="1"/>
</dbReference>
<keyword evidence="9" id="KW-0175">Coiled coil</keyword>
<evidence type="ECO:0000256" key="5">
    <source>
        <dbReference type="ARBA" id="ARBA00022842"/>
    </source>
</evidence>
<name>A0A098LBQ2_9BACT</name>
<dbReference type="AlphaFoldDB" id="A0A098LBQ2"/>
<dbReference type="Proteomes" id="UP000030185">
    <property type="component" value="Unassembled WGS sequence"/>
</dbReference>
<dbReference type="InterPro" id="IPR051083">
    <property type="entry name" value="GrpII_Intron_Splice-Mob/Def"/>
</dbReference>
<dbReference type="Pfam" id="PF00078">
    <property type="entry name" value="RVT_1"/>
    <property type="match status" value="1"/>
</dbReference>
<dbReference type="EMBL" id="BBLT01000002">
    <property type="protein sequence ID" value="GAL84345.1"/>
    <property type="molecule type" value="Genomic_DNA"/>
</dbReference>
<keyword evidence="3" id="KW-0548">Nucleotidyltransferase</keyword>
<feature type="domain" description="Reverse transcriptase" evidence="10">
    <location>
        <begin position="166"/>
        <end position="398"/>
    </location>
</feature>
<evidence type="ECO:0000256" key="8">
    <source>
        <dbReference type="ARBA" id="ARBA00048173"/>
    </source>
</evidence>
<dbReference type="PRINTS" id="PR00866">
    <property type="entry name" value="RNADNAPOLMS"/>
</dbReference>
<dbReference type="GO" id="GO:0003723">
    <property type="term" value="F:RNA binding"/>
    <property type="evidence" value="ECO:0007669"/>
    <property type="project" value="InterPro"/>
</dbReference>
<organism evidence="11 12">
    <name type="scientific">Sporocytophaga myxococcoides</name>
    <dbReference type="NCBI Taxonomy" id="153721"/>
    <lineage>
        <taxon>Bacteria</taxon>
        <taxon>Pseudomonadati</taxon>
        <taxon>Bacteroidota</taxon>
        <taxon>Cytophagia</taxon>
        <taxon>Cytophagales</taxon>
        <taxon>Cytophagaceae</taxon>
        <taxon>Sporocytophaga</taxon>
    </lineage>
</organism>
<comment type="similarity">
    <text evidence="7">Belongs to the bacterial reverse transcriptase family.</text>
</comment>
<keyword evidence="12" id="KW-1185">Reference proteome</keyword>
<dbReference type="PROSITE" id="PS50878">
    <property type="entry name" value="RT_POL"/>
    <property type="match status" value="1"/>
</dbReference>
<comment type="caution">
    <text evidence="11">The sequence shown here is derived from an EMBL/GenBank/DDBJ whole genome shotgun (WGS) entry which is preliminary data.</text>
</comment>
<dbReference type="InterPro" id="IPR000477">
    <property type="entry name" value="RT_dom"/>
</dbReference>
<comment type="catalytic activity">
    <reaction evidence="8">
        <text>DNA(n) + a 2'-deoxyribonucleoside 5'-triphosphate = DNA(n+1) + diphosphate</text>
        <dbReference type="Rhea" id="RHEA:22508"/>
        <dbReference type="Rhea" id="RHEA-COMP:17339"/>
        <dbReference type="Rhea" id="RHEA-COMP:17340"/>
        <dbReference type="ChEBI" id="CHEBI:33019"/>
        <dbReference type="ChEBI" id="CHEBI:61560"/>
        <dbReference type="ChEBI" id="CHEBI:173112"/>
        <dbReference type="EC" id="2.7.7.49"/>
    </reaction>
</comment>
<dbReference type="PANTHER" id="PTHR34047:SF7">
    <property type="entry name" value="RNA-DIRECTED DNA POLYMERASE"/>
    <property type="match status" value="1"/>
</dbReference>
<evidence type="ECO:0000256" key="6">
    <source>
        <dbReference type="ARBA" id="ARBA00022918"/>
    </source>
</evidence>
<evidence type="ECO:0000256" key="2">
    <source>
        <dbReference type="ARBA" id="ARBA00022679"/>
    </source>
</evidence>
<evidence type="ECO:0000256" key="7">
    <source>
        <dbReference type="ARBA" id="ARBA00034120"/>
    </source>
</evidence>
<dbReference type="InterPro" id="IPR000123">
    <property type="entry name" value="Reverse_transcriptase_msDNA"/>
</dbReference>
<evidence type="ECO:0000259" key="10">
    <source>
        <dbReference type="PROSITE" id="PS50878"/>
    </source>
</evidence>
<evidence type="ECO:0000256" key="4">
    <source>
        <dbReference type="ARBA" id="ARBA00022723"/>
    </source>
</evidence>
<sequence length="503" mass="58219">MVNTENSQPTRQQLYERIKASGRNAVILEEMKRLGFWKSDEGVSEIPEMLIHKEADLIKELNKLLQQQRIYQNREEALKQVRKARLEQSRKKREENKILRKQKREAKAARWKELKDKNIIYLGEKVSKGLNNQVSDSNKLLKYQLPVFQTAEELSAAMKITIGELKFLSYNRTISKINHYRRFYIPKKTGGKRLISTPMPRLKKAQHWILENILNKIDATESAHGFIKKRSIVSNALPHVKAEVVVNIDLKDFFPSINYRRVKGLFIALGYSEQISTIFALICTEPDCDQVELDGETYYAAGSERFLPQGAPTSPAITNLICRKLDKRLKGIAYKLHFNYTRYADDLTFSASGIATSNTSTLLGFVKKIIKDEKLYINPDKLRVLRKGARKEVTGIIVNDKPSLCRKELDKFRALLHQIEKEGTIKGKHWNNSTNLLASIKGYANFVKMVNPEKGKPLEERVKKILETHRYKHVIKHKPKVPEAPDSKINPEAIKKKPWWKFW</sequence>
<dbReference type="CDD" id="cd03487">
    <property type="entry name" value="RT_Bac_retron_II"/>
    <property type="match status" value="1"/>
</dbReference>
<keyword evidence="4" id="KW-0479">Metal-binding</keyword>
<dbReference type="EC" id="2.7.7.49" evidence="1"/>
<evidence type="ECO:0000313" key="12">
    <source>
        <dbReference type="Proteomes" id="UP000030185"/>
    </source>
</evidence>
<dbReference type="eggNOG" id="COG3344">
    <property type="taxonomic scope" value="Bacteria"/>
</dbReference>
<feature type="coiled-coil region" evidence="9">
    <location>
        <begin position="74"/>
        <end position="109"/>
    </location>
</feature>